<keyword evidence="2" id="KW-1185">Reference proteome</keyword>
<proteinExistence type="predicted"/>
<accession>A0ABQ1Y8W1</accession>
<gene>
    <name evidence="1" type="ORF">GCM10008013_12320</name>
</gene>
<reference evidence="2" key="1">
    <citation type="journal article" date="2019" name="Int. J. Syst. Evol. Microbiol.">
        <title>The Global Catalogue of Microorganisms (GCM) 10K type strain sequencing project: providing services to taxonomists for standard genome sequencing and annotation.</title>
        <authorList>
            <consortium name="The Broad Institute Genomics Platform"/>
            <consortium name="The Broad Institute Genome Sequencing Center for Infectious Disease"/>
            <person name="Wu L."/>
            <person name="Ma J."/>
        </authorList>
    </citation>
    <scope>NUCLEOTIDE SEQUENCE [LARGE SCALE GENOMIC DNA]</scope>
    <source>
        <strain evidence="2">CGMCC 1.12769</strain>
    </source>
</reference>
<dbReference type="RefSeq" id="WP_188536820.1">
    <property type="nucleotide sequence ID" value="NZ_BMFT01000001.1"/>
</dbReference>
<evidence type="ECO:0008006" key="3">
    <source>
        <dbReference type="Google" id="ProtNLM"/>
    </source>
</evidence>
<dbReference type="EMBL" id="BMFT01000001">
    <property type="protein sequence ID" value="GGH17140.1"/>
    <property type="molecule type" value="Genomic_DNA"/>
</dbReference>
<comment type="caution">
    <text evidence="1">The sequence shown here is derived from an EMBL/GenBank/DDBJ whole genome shotgun (WGS) entry which is preliminary data.</text>
</comment>
<sequence>MRNTLGDLNNHLFAQLERLSEEELNGEKLADEINRAKAVTSVASQIIANGSLVLEARRLADDRMNADTKIPKMLEGGI</sequence>
<organism evidence="1 2">
    <name type="scientific">Paenibacillus segetis</name>
    <dbReference type="NCBI Taxonomy" id="1325360"/>
    <lineage>
        <taxon>Bacteria</taxon>
        <taxon>Bacillati</taxon>
        <taxon>Bacillota</taxon>
        <taxon>Bacilli</taxon>
        <taxon>Bacillales</taxon>
        <taxon>Paenibacillaceae</taxon>
        <taxon>Paenibacillus</taxon>
    </lineage>
</organism>
<evidence type="ECO:0000313" key="1">
    <source>
        <dbReference type="EMBL" id="GGH17140.1"/>
    </source>
</evidence>
<protein>
    <recommendedName>
        <fullName evidence="3">Phage protein</fullName>
    </recommendedName>
</protein>
<name>A0ABQ1Y8W1_9BACL</name>
<evidence type="ECO:0000313" key="2">
    <source>
        <dbReference type="Proteomes" id="UP000659344"/>
    </source>
</evidence>
<dbReference type="Proteomes" id="UP000659344">
    <property type="component" value="Unassembled WGS sequence"/>
</dbReference>